<keyword evidence="2" id="KW-1185">Reference proteome</keyword>
<accession>A0ACC2FW17</accession>
<protein>
    <submittedName>
        <fullName evidence="1">Uncharacterized protein</fullName>
    </submittedName>
</protein>
<evidence type="ECO:0000313" key="1">
    <source>
        <dbReference type="EMBL" id="KAJ7995435.1"/>
    </source>
</evidence>
<sequence length="124" mass="13694">MASRLVICAIHCAGRNKTNAPGHRILRASFPHYRHATTHPPYAGTACIHSVASGQEFKSAPLRYGHCGIKHWEVTYSASHSDDASQTPVLEEKGIRGRAKSKGTERNREESERKRQSRNCSQGG</sequence>
<evidence type="ECO:0000313" key="2">
    <source>
        <dbReference type="Proteomes" id="UP001157502"/>
    </source>
</evidence>
<dbReference type="EMBL" id="CM055748">
    <property type="protein sequence ID" value="KAJ7995435.1"/>
    <property type="molecule type" value="Genomic_DNA"/>
</dbReference>
<dbReference type="Proteomes" id="UP001157502">
    <property type="component" value="Chromosome 21"/>
</dbReference>
<comment type="caution">
    <text evidence="1">The sequence shown here is derived from an EMBL/GenBank/DDBJ whole genome shotgun (WGS) entry which is preliminary data.</text>
</comment>
<proteinExistence type="predicted"/>
<organism evidence="1 2">
    <name type="scientific">Dallia pectoralis</name>
    <name type="common">Alaska blackfish</name>
    <dbReference type="NCBI Taxonomy" id="75939"/>
    <lineage>
        <taxon>Eukaryota</taxon>
        <taxon>Metazoa</taxon>
        <taxon>Chordata</taxon>
        <taxon>Craniata</taxon>
        <taxon>Vertebrata</taxon>
        <taxon>Euteleostomi</taxon>
        <taxon>Actinopterygii</taxon>
        <taxon>Neopterygii</taxon>
        <taxon>Teleostei</taxon>
        <taxon>Protacanthopterygii</taxon>
        <taxon>Esociformes</taxon>
        <taxon>Umbridae</taxon>
        <taxon>Dallia</taxon>
    </lineage>
</organism>
<gene>
    <name evidence="1" type="ORF">DPEC_G00244540</name>
</gene>
<reference evidence="1" key="1">
    <citation type="submission" date="2021-05" db="EMBL/GenBank/DDBJ databases">
        <authorList>
            <person name="Pan Q."/>
            <person name="Jouanno E."/>
            <person name="Zahm M."/>
            <person name="Klopp C."/>
            <person name="Cabau C."/>
            <person name="Louis A."/>
            <person name="Berthelot C."/>
            <person name="Parey E."/>
            <person name="Roest Crollius H."/>
            <person name="Montfort J."/>
            <person name="Robinson-Rechavi M."/>
            <person name="Bouchez O."/>
            <person name="Lampietro C."/>
            <person name="Lopez Roques C."/>
            <person name="Donnadieu C."/>
            <person name="Postlethwait J."/>
            <person name="Bobe J."/>
            <person name="Dillon D."/>
            <person name="Chandos A."/>
            <person name="von Hippel F."/>
            <person name="Guiguen Y."/>
        </authorList>
    </citation>
    <scope>NUCLEOTIDE SEQUENCE</scope>
    <source>
        <strain evidence="1">YG-Jan2019</strain>
    </source>
</reference>
<name>A0ACC2FW17_DALPE</name>